<dbReference type="EMBL" id="JAEPRA010000004">
    <property type="protein sequence ID" value="KAG2186928.1"/>
    <property type="molecule type" value="Genomic_DNA"/>
</dbReference>
<dbReference type="OrthoDB" id="2013972at2759"/>
<dbReference type="InterPro" id="IPR029063">
    <property type="entry name" value="SAM-dependent_MTases_sf"/>
</dbReference>
<reference evidence="1" key="1">
    <citation type="submission" date="2020-12" db="EMBL/GenBank/DDBJ databases">
        <title>Metabolic potential, ecology and presence of endohyphal bacteria is reflected in genomic diversity of Mucoromycotina.</title>
        <authorList>
            <person name="Muszewska A."/>
            <person name="Okrasinska A."/>
            <person name="Steczkiewicz K."/>
            <person name="Drgas O."/>
            <person name="Orlowska M."/>
            <person name="Perlinska-Lenart U."/>
            <person name="Aleksandrzak-Piekarczyk T."/>
            <person name="Szatraj K."/>
            <person name="Zielenkiewicz U."/>
            <person name="Pilsyk S."/>
            <person name="Malc E."/>
            <person name="Mieczkowski P."/>
            <person name="Kruszewska J.S."/>
            <person name="Biernat P."/>
            <person name="Pawlowska J."/>
        </authorList>
    </citation>
    <scope>NUCLEOTIDE SEQUENCE</scope>
    <source>
        <strain evidence="1">WA0000051536</strain>
    </source>
</reference>
<accession>A0A8H7Q823</accession>
<organism evidence="1 2">
    <name type="scientific">Umbelopsis vinacea</name>
    <dbReference type="NCBI Taxonomy" id="44442"/>
    <lineage>
        <taxon>Eukaryota</taxon>
        <taxon>Fungi</taxon>
        <taxon>Fungi incertae sedis</taxon>
        <taxon>Mucoromycota</taxon>
        <taxon>Mucoromycotina</taxon>
        <taxon>Umbelopsidomycetes</taxon>
        <taxon>Umbelopsidales</taxon>
        <taxon>Umbelopsidaceae</taxon>
        <taxon>Umbelopsis</taxon>
    </lineage>
</organism>
<gene>
    <name evidence="1" type="ORF">INT44_003155</name>
</gene>
<keyword evidence="2" id="KW-1185">Reference proteome</keyword>
<name>A0A8H7Q823_9FUNG</name>
<dbReference type="Gene3D" id="3.40.50.150">
    <property type="entry name" value="Vaccinia Virus protein VP39"/>
    <property type="match status" value="1"/>
</dbReference>
<proteinExistence type="predicted"/>
<sequence>MGNTCSFFVRKHSDDESKFIISKEKISSSNGESQVVEGREFHNDPESVYVLAKDDIEKKRLNEVLGYWIWQLNFQRRNTMDQIYVKNYPKNCRFAIGNVLHENPFEKRFDFVQMRYFAVALRANEWDEAYASLFNQLKPGGYLQILDTSIVKCTTEPELLDINQAFSKLIASKGQDYDIGSKLAKKMETAGFNVICNNKMEVPMGWGSKRSVRYAENMRSLYISIAPGLAEQLHIDIDECIAKINRACDSMGPTKATVHVWSYLAQKPLDAPKAISSL</sequence>
<dbReference type="Proteomes" id="UP000612746">
    <property type="component" value="Unassembled WGS sequence"/>
</dbReference>
<dbReference type="SUPFAM" id="SSF53335">
    <property type="entry name" value="S-adenosyl-L-methionine-dependent methyltransferases"/>
    <property type="match status" value="1"/>
</dbReference>
<comment type="caution">
    <text evidence="1">The sequence shown here is derived from an EMBL/GenBank/DDBJ whole genome shotgun (WGS) entry which is preliminary data.</text>
</comment>
<evidence type="ECO:0000313" key="2">
    <source>
        <dbReference type="Proteomes" id="UP000612746"/>
    </source>
</evidence>
<dbReference type="AlphaFoldDB" id="A0A8H7Q823"/>
<protein>
    <submittedName>
        <fullName evidence="1">Uncharacterized protein</fullName>
    </submittedName>
</protein>
<evidence type="ECO:0000313" key="1">
    <source>
        <dbReference type="EMBL" id="KAG2186928.1"/>
    </source>
</evidence>